<accession>A0ABS8PCR8</accession>
<keyword evidence="1" id="KW-1133">Transmembrane helix</keyword>
<name>A0ABS8PCR8_9PSEU</name>
<comment type="caution">
    <text evidence="2">The sequence shown here is derived from an EMBL/GenBank/DDBJ whole genome shotgun (WGS) entry which is preliminary data.</text>
</comment>
<evidence type="ECO:0000313" key="2">
    <source>
        <dbReference type="EMBL" id="MCD2196075.1"/>
    </source>
</evidence>
<evidence type="ECO:0000313" key="3">
    <source>
        <dbReference type="Proteomes" id="UP001199469"/>
    </source>
</evidence>
<reference evidence="2 3" key="1">
    <citation type="submission" date="2021-11" db="EMBL/GenBank/DDBJ databases">
        <title>Draft genome sequence of Actinomycetospora sp. SF1 isolated from the rhizosphere soil.</title>
        <authorList>
            <person name="Duangmal K."/>
            <person name="Chantavorakit T."/>
        </authorList>
    </citation>
    <scope>NUCLEOTIDE SEQUENCE [LARGE SCALE GENOMIC DNA]</scope>
    <source>
        <strain evidence="2 3">TBRC 5722</strain>
    </source>
</reference>
<evidence type="ECO:0000256" key="1">
    <source>
        <dbReference type="SAM" id="Phobius"/>
    </source>
</evidence>
<organism evidence="2 3">
    <name type="scientific">Actinomycetospora endophytica</name>
    <dbReference type="NCBI Taxonomy" id="2291215"/>
    <lineage>
        <taxon>Bacteria</taxon>
        <taxon>Bacillati</taxon>
        <taxon>Actinomycetota</taxon>
        <taxon>Actinomycetes</taxon>
        <taxon>Pseudonocardiales</taxon>
        <taxon>Pseudonocardiaceae</taxon>
        <taxon>Actinomycetospora</taxon>
    </lineage>
</organism>
<sequence length="402" mass="40664">MQLRVVAAGILFGLAAAAVVLVVDPPRQEVLQVLANPGSSAAALAVVPGLDDDASTLLGGRPDPAEVADAVRVSAEAGTLEVRARATTTADARVVAEAVGTVLARRAAQVGGGQAVNRPAVALVPGATQETGLRPQPAAVLAGGLVVGLVAGLLVGGLLPRGISSAESLARHAGRPVLGLLPSVRVPPRDPAVLARAPDRARRRDPVRRRDRAVRALAEAVRTEAAAARVVVVLAVEPQATTLSAATELAVALADDGERVLLVESGPGSPTSPVLRVADPTPGVREIIAGSADLERTVRRWSRGGIDVLPAGTAAHRGASPLDGEDVATVLAPLRARYDRIVVDAPGEPGAPAAVELCRSGDATLLVVRRGAPKADVATTLAALDAAGVELRGTVLTAARRI</sequence>
<evidence type="ECO:0008006" key="4">
    <source>
        <dbReference type="Google" id="ProtNLM"/>
    </source>
</evidence>
<proteinExistence type="predicted"/>
<protein>
    <recommendedName>
        <fullName evidence="4">Capsular polysaccharide biosynthesis protein</fullName>
    </recommendedName>
</protein>
<keyword evidence="1" id="KW-0472">Membrane</keyword>
<dbReference type="Proteomes" id="UP001199469">
    <property type="component" value="Unassembled WGS sequence"/>
</dbReference>
<dbReference type="SUPFAM" id="SSF52540">
    <property type="entry name" value="P-loop containing nucleoside triphosphate hydrolases"/>
    <property type="match status" value="1"/>
</dbReference>
<keyword evidence="1" id="KW-0812">Transmembrane</keyword>
<dbReference type="EMBL" id="JAJNDB010000005">
    <property type="protein sequence ID" value="MCD2196075.1"/>
    <property type="molecule type" value="Genomic_DNA"/>
</dbReference>
<dbReference type="RefSeq" id="WP_230737932.1">
    <property type="nucleotide sequence ID" value="NZ_JAJNDB010000005.1"/>
</dbReference>
<gene>
    <name evidence="2" type="ORF">LQ327_22135</name>
</gene>
<feature type="transmembrane region" description="Helical" evidence="1">
    <location>
        <begin position="138"/>
        <end position="159"/>
    </location>
</feature>
<keyword evidence="3" id="KW-1185">Reference proteome</keyword>
<dbReference type="InterPro" id="IPR050445">
    <property type="entry name" value="Bact_polysacc_biosynth/exp"/>
</dbReference>
<dbReference type="Gene3D" id="3.40.50.300">
    <property type="entry name" value="P-loop containing nucleotide triphosphate hydrolases"/>
    <property type="match status" value="1"/>
</dbReference>
<dbReference type="PANTHER" id="PTHR32309:SF13">
    <property type="entry name" value="FERRIC ENTEROBACTIN TRANSPORT PROTEIN FEPE"/>
    <property type="match status" value="1"/>
</dbReference>
<dbReference type="InterPro" id="IPR027417">
    <property type="entry name" value="P-loop_NTPase"/>
</dbReference>
<dbReference type="PANTHER" id="PTHR32309">
    <property type="entry name" value="TYROSINE-PROTEIN KINASE"/>
    <property type="match status" value="1"/>
</dbReference>